<dbReference type="Gene3D" id="2.180.10.10">
    <property type="entry name" value="RHS repeat-associated core"/>
    <property type="match status" value="2"/>
</dbReference>
<dbReference type="Proteomes" id="UP001183176">
    <property type="component" value="Unassembled WGS sequence"/>
</dbReference>
<evidence type="ECO:0000313" key="5">
    <source>
        <dbReference type="Proteomes" id="UP001183176"/>
    </source>
</evidence>
<feature type="region of interest" description="Disordered" evidence="2">
    <location>
        <begin position="36"/>
        <end position="58"/>
    </location>
</feature>
<gene>
    <name evidence="4" type="ORF">RM423_16420</name>
</gene>
<dbReference type="Pfam" id="PF25023">
    <property type="entry name" value="TEN_YD-shell"/>
    <property type="match status" value="1"/>
</dbReference>
<feature type="compositionally biased region" description="Low complexity" evidence="2">
    <location>
        <begin position="1627"/>
        <end position="1639"/>
    </location>
</feature>
<dbReference type="InterPro" id="IPR022385">
    <property type="entry name" value="Rhs_assc_core"/>
</dbReference>
<sequence length="2004" mass="205724">MTSQADASRPDVVSAQLAARVSGRRVLVTGLSSEVSSTWVNPDGTLSTDESSQPVQAKDADGVWRPLDEMLAAQPDGSVKPALSAAGASFAGAGSRSAARLVSAAGVTGFDWLTALPAPVLAGDTATYPNVLTGTDLTATATATGFELSLVVKAKPVSALPASISLPLKGIGLTWALSAGGVLTGATAGGKVVVTSSGAQAYDAATDPVTGMPLHSVALGLALSGTTGAQSLVVTVPTAFLNAASTVYPVTIDPSASWTKSAWAFVDAAAPTTVYYNTSSSARAGAYDAAGTHVSRSLFAFNTSNLVGKDITSATVRFNETGAAADCVARPFEVWSTGAFTSSTNWNNQPAFGTRYATITSNAGGGTGCPSATVSGDITAWGQHAVANGNGANYLGIKVAATAESTQAYFKQFGAVTISVTYNSYPSTLSQLSVSPCAGSCAASATRYVKTGRPTFSSYATDADGGQIAHYFAVHPASDASSTILTGHSTAAGNGSMSWQVPAGSPLPDGAYTYTAWAFDGTDVGPTSAPVAFTIDATAPGAPSVSSSTQPAGQLVTSSDFGFTMTGASTDTIKFAYKFDAGNYSAWVSGPNATIPNVARDALHTLSVLAQDTAGNVSAPTIYRFGGGLTSPVDEDRTQRYVTLSAAGPASYPYAAYQWRRGTTATWVSIPTGDVSVSGTTNAPAAWPVSAIGAAYTWNLASTVGGTDGLVQVRACLYTSATDPAPVCPADPAGITLAANTFGDSHATAGVGPGTVSLTTGDFQVSATDVNVPTFNGSLSIGRTLSTLPTPTETAGATGVFGPGWAASMPGTDAGAGDTTLDDQTADGYIDVVGSDGDTATYEATSLVTSYPITFAGVGNAATDGSVLTKTSATAITLTDSDGTVTSWAPSGGTWLATQVKEPGSQTAMTYTRDSAGRVTRILAPVASAAISCATPDTTAGCRSLKLAYTTLTVGGSTVTRLQNATFVAWDPQASAMSSVDVASFDYDTNGRLAHAWDPRVSPALKTAYTYDSTGRLATITPPGLAVWTLTYDTSHRLVSASRPDPSGSTAITTVAYGVPTSGAGAPVDLSAAAAATWGQVSDLPVPGTTGTAVFGPDHVPAGAPTTTDWPYASLSFTDVNGREVNTATYGAGQWLIDTTRYDSHGNDIWSLTAGNRAQALNPTTDTDPAAAAASGSAAAELLASKNVYNTDGSEITDTFGPIHPVQLVNGTLLDARAHTHTDYDQGAPATGGPYRLPTTITSTVQGSDGTDYDARITRTGYDIVNTADPNEASGWTLHQATTTTTQMGPSADPSADLVRISRYNQAGQVIESRLPGAAAGGSAGDTVTSYYAPGASGACVSTALAGLLCSTGPAAQPTTGNPLPITSTTYNRYDQPLTATETAGTTIRTTTTSYDPAGRPAGLTIAVTPAAAGGTALPAVTTTYDSATGLPTTVSAGGKTLTTGYDNLGRTTSYTDATGNTATSTYDIAGRVTTANDGKGSTTYTYDSATEHRGLVTAEDVGVGTAPGVFTAAYDPEGNAATVTYPNGLTATTGYDNTGSDTALTYTKSGATWLSFIQTPGSDGATAAQTSPASAQQFGYDNAGRLTRTQDTVPDPATGAVACTTRTYTVDKNSNRTSLNSYPDDNSNPSTGNCTTTTTPTAWAGGYDQADRLTNTGYTYDTMGRTTTLPAADAHGIGTHTTTGDVTIGYYTNDLVATQSQGGRTLGFTLDPSQTRFIDTTDTAGATTTNHYADSGDSPAWTSTSATAWTRNLIGIAGGLAGTIDQTGTVTLDLANMHGDIVATCPDDTGTPGISSYSESTEYGAPRDVTTAPDTYGWLGTKQRSTNDLAGLTLMGVRLYNPTTGRFLSVDPVPGGNDNPYIYVNNPTDQFDLDGNCRWCHRAWRWASHHKVDIALTVASFVVPEATGAIWAYRSYRLYRAIEAGEDGYRATRATSWGARRLWLGRGASRTVTRSGGTRWVSRSGARSWRSPSYKGRRGWESNFDSNTPRYRTQHVQHRRWWW</sequence>
<name>A0ABU2JDC6_9ACTN</name>
<organism evidence="4 5">
    <name type="scientific">Jatrophihabitans lederbergiae</name>
    <dbReference type="NCBI Taxonomy" id="3075547"/>
    <lineage>
        <taxon>Bacteria</taxon>
        <taxon>Bacillati</taxon>
        <taxon>Actinomycetota</taxon>
        <taxon>Actinomycetes</taxon>
        <taxon>Jatrophihabitantales</taxon>
        <taxon>Jatrophihabitantaceae</taxon>
        <taxon>Jatrophihabitans</taxon>
    </lineage>
</organism>
<feature type="domain" description="Teneurin-like YD-shell" evidence="3">
    <location>
        <begin position="1421"/>
        <end position="1589"/>
    </location>
</feature>
<evidence type="ECO:0000259" key="3">
    <source>
        <dbReference type="Pfam" id="PF25023"/>
    </source>
</evidence>
<keyword evidence="1" id="KW-0677">Repeat</keyword>
<dbReference type="RefSeq" id="WP_311424127.1">
    <property type="nucleotide sequence ID" value="NZ_JAVREH010000026.1"/>
</dbReference>
<dbReference type="InterPro" id="IPR056823">
    <property type="entry name" value="TEN-like_YD-shell"/>
</dbReference>
<dbReference type="NCBIfam" id="TIGR01643">
    <property type="entry name" value="YD_repeat_2x"/>
    <property type="match status" value="1"/>
</dbReference>
<dbReference type="InterPro" id="IPR050708">
    <property type="entry name" value="T6SS_VgrG/RHS"/>
</dbReference>
<feature type="compositionally biased region" description="Polar residues" evidence="2">
    <location>
        <begin position="36"/>
        <end position="55"/>
    </location>
</feature>
<proteinExistence type="predicted"/>
<feature type="compositionally biased region" description="Polar residues" evidence="2">
    <location>
        <begin position="1614"/>
        <end position="1626"/>
    </location>
</feature>
<dbReference type="Gene3D" id="2.60.40.10">
    <property type="entry name" value="Immunoglobulins"/>
    <property type="match status" value="1"/>
</dbReference>
<dbReference type="NCBIfam" id="TIGR03696">
    <property type="entry name" value="Rhs_assc_core"/>
    <property type="match status" value="1"/>
</dbReference>
<feature type="region of interest" description="Disordered" evidence="2">
    <location>
        <begin position="1614"/>
        <end position="1639"/>
    </location>
</feature>
<dbReference type="PANTHER" id="PTHR32305:SF15">
    <property type="entry name" value="PROTEIN RHSA-RELATED"/>
    <property type="match status" value="1"/>
</dbReference>
<accession>A0ABU2JDC6</accession>
<dbReference type="InterPro" id="IPR006530">
    <property type="entry name" value="YD"/>
</dbReference>
<keyword evidence="5" id="KW-1185">Reference proteome</keyword>
<reference evidence="5" key="1">
    <citation type="submission" date="2023-07" db="EMBL/GenBank/DDBJ databases">
        <title>30 novel species of actinomycetes from the DSMZ collection.</title>
        <authorList>
            <person name="Nouioui I."/>
        </authorList>
    </citation>
    <scope>NUCLEOTIDE SEQUENCE [LARGE SCALE GENOMIC DNA]</scope>
    <source>
        <strain evidence="5">DSM 44399</strain>
    </source>
</reference>
<comment type="caution">
    <text evidence="4">The sequence shown here is derived from an EMBL/GenBank/DDBJ whole genome shotgun (WGS) entry which is preliminary data.</text>
</comment>
<dbReference type="InterPro" id="IPR013783">
    <property type="entry name" value="Ig-like_fold"/>
</dbReference>
<evidence type="ECO:0000256" key="2">
    <source>
        <dbReference type="SAM" id="MobiDB-lite"/>
    </source>
</evidence>
<protein>
    <submittedName>
        <fullName evidence="4">RHS repeat-associated core domain-containing protein</fullName>
    </submittedName>
</protein>
<evidence type="ECO:0000256" key="1">
    <source>
        <dbReference type="ARBA" id="ARBA00022737"/>
    </source>
</evidence>
<dbReference type="EMBL" id="JAVREH010000026">
    <property type="protein sequence ID" value="MDT0262980.1"/>
    <property type="molecule type" value="Genomic_DNA"/>
</dbReference>
<dbReference type="PANTHER" id="PTHR32305">
    <property type="match status" value="1"/>
</dbReference>
<evidence type="ECO:0000313" key="4">
    <source>
        <dbReference type="EMBL" id="MDT0262980.1"/>
    </source>
</evidence>